<dbReference type="Proteomes" id="UP000313359">
    <property type="component" value="Unassembled WGS sequence"/>
</dbReference>
<sequence>MTVSCVVLISALPLTIEVLSLLSRLRQRSTSCSVYVALACALGWMQYALSTPDADLASHHQVLLSTTYPAHTKHKPWPYGVYTRDMACAFDLVGPAKRKDHGVVKSSTKTAIHANNVREHAVEYNHRKPNVQAHHDLRNRLRSEEGLSTTNDPTGSYKELLIVGVAVRMPVSGFSGQAITPLSNLDVIVDWGHQEQYICNTHKWFWLVKPLALTPMRIFWLAGAMNALIPEVHSICVPVVKLCIPQQSKNDKTIPHILGMEVVLRVIAAAWHKLGHGLMLIKYNRLLMMAVERHHITLLYPLAHREEYDPLWVLLPPQQSLGICIAVWADIGGRKDHTLACGCKLPCLLGNDPTSNEHKDMGWQNGRCKGRILLRRMLMLSANLSLQAKRPRGHLLEEYGHACLSRRSTHGHIPQTLRVWSSDCKFPLGKVATCTVQELGQDIMFNKLGSFNLCT</sequence>
<dbReference type="EMBL" id="ML122401">
    <property type="protein sequence ID" value="RPD52175.1"/>
    <property type="molecule type" value="Genomic_DNA"/>
</dbReference>
<dbReference type="AlphaFoldDB" id="A0A5C2RNS8"/>
<gene>
    <name evidence="1" type="ORF">L227DRAFT_568757</name>
</gene>
<protein>
    <submittedName>
        <fullName evidence="1">Uncharacterized protein</fullName>
    </submittedName>
</protein>
<evidence type="ECO:0000313" key="1">
    <source>
        <dbReference type="EMBL" id="RPD52175.1"/>
    </source>
</evidence>
<evidence type="ECO:0000313" key="2">
    <source>
        <dbReference type="Proteomes" id="UP000313359"/>
    </source>
</evidence>
<keyword evidence="2" id="KW-1185">Reference proteome</keyword>
<reference evidence="1" key="1">
    <citation type="journal article" date="2018" name="Genome Biol. Evol.">
        <title>Genomics and development of Lentinus tigrinus, a white-rot wood-decaying mushroom with dimorphic fruiting bodies.</title>
        <authorList>
            <person name="Wu B."/>
            <person name="Xu Z."/>
            <person name="Knudson A."/>
            <person name="Carlson A."/>
            <person name="Chen N."/>
            <person name="Kovaka S."/>
            <person name="LaButti K."/>
            <person name="Lipzen A."/>
            <person name="Pennachio C."/>
            <person name="Riley R."/>
            <person name="Schakwitz W."/>
            <person name="Umezawa K."/>
            <person name="Ohm R.A."/>
            <person name="Grigoriev I.V."/>
            <person name="Nagy L.G."/>
            <person name="Gibbons J."/>
            <person name="Hibbett D."/>
        </authorList>
    </citation>
    <scope>NUCLEOTIDE SEQUENCE [LARGE SCALE GENOMIC DNA]</scope>
    <source>
        <strain evidence="1">ALCF2SS1-6</strain>
    </source>
</reference>
<organism evidence="1 2">
    <name type="scientific">Lentinus tigrinus ALCF2SS1-6</name>
    <dbReference type="NCBI Taxonomy" id="1328759"/>
    <lineage>
        <taxon>Eukaryota</taxon>
        <taxon>Fungi</taxon>
        <taxon>Dikarya</taxon>
        <taxon>Basidiomycota</taxon>
        <taxon>Agaricomycotina</taxon>
        <taxon>Agaricomycetes</taxon>
        <taxon>Polyporales</taxon>
        <taxon>Polyporaceae</taxon>
        <taxon>Lentinus</taxon>
    </lineage>
</organism>
<proteinExistence type="predicted"/>
<name>A0A5C2RNS8_9APHY</name>
<accession>A0A5C2RNS8</accession>